<evidence type="ECO:0000256" key="4">
    <source>
        <dbReference type="ARBA" id="ARBA00023163"/>
    </source>
</evidence>
<feature type="compositionally biased region" description="Low complexity" evidence="6">
    <location>
        <begin position="396"/>
        <end position="433"/>
    </location>
</feature>
<organism evidence="8 9">
    <name type="scientific">Cryptococcus amylolentus CBS 6039</name>
    <dbReference type="NCBI Taxonomy" id="1295533"/>
    <lineage>
        <taxon>Eukaryota</taxon>
        <taxon>Fungi</taxon>
        <taxon>Dikarya</taxon>
        <taxon>Basidiomycota</taxon>
        <taxon>Agaricomycotina</taxon>
        <taxon>Tremellomycetes</taxon>
        <taxon>Tremellales</taxon>
        <taxon>Cryptococcaceae</taxon>
        <taxon>Cryptococcus</taxon>
    </lineage>
</organism>
<evidence type="ECO:0000313" key="9">
    <source>
        <dbReference type="Proteomes" id="UP000094065"/>
    </source>
</evidence>
<comment type="subcellular location">
    <subcellularLocation>
        <location evidence="1">Nucleus</location>
    </subcellularLocation>
</comment>
<feature type="compositionally biased region" description="Polar residues" evidence="6">
    <location>
        <begin position="386"/>
        <end position="395"/>
    </location>
</feature>
<dbReference type="GO" id="GO:0030435">
    <property type="term" value="P:sporulation resulting in formation of a cellular spore"/>
    <property type="evidence" value="ECO:0007669"/>
    <property type="project" value="UniProtKB-KW"/>
</dbReference>
<dbReference type="Gene3D" id="2.60.40.3960">
    <property type="entry name" value="Velvet domain"/>
    <property type="match status" value="1"/>
</dbReference>
<dbReference type="PANTHER" id="PTHR33572:SF18">
    <property type="entry name" value="SPORE DEVELOPMENT REGULATOR VOSA"/>
    <property type="match status" value="1"/>
</dbReference>
<dbReference type="PANTHER" id="PTHR33572">
    <property type="entry name" value="SPORE DEVELOPMENT REGULATOR VOSA"/>
    <property type="match status" value="1"/>
</dbReference>
<dbReference type="RefSeq" id="XP_018993519.1">
    <property type="nucleotide sequence ID" value="XM_019138083.1"/>
</dbReference>
<dbReference type="GeneID" id="30155419"/>
<evidence type="ECO:0000256" key="3">
    <source>
        <dbReference type="ARBA" id="ARBA00023015"/>
    </source>
</evidence>
<feature type="compositionally biased region" description="Low complexity" evidence="6">
    <location>
        <begin position="85"/>
        <end position="106"/>
    </location>
</feature>
<dbReference type="AlphaFoldDB" id="A0A1E3HQ31"/>
<dbReference type="PROSITE" id="PS51821">
    <property type="entry name" value="VELVET"/>
    <property type="match status" value="1"/>
</dbReference>
<name>A0A1E3HQ31_9TREE</name>
<feature type="compositionally biased region" description="Basic and acidic residues" evidence="6">
    <location>
        <begin position="375"/>
        <end position="385"/>
    </location>
</feature>
<keyword evidence="4" id="KW-0804">Transcription</keyword>
<feature type="region of interest" description="Disordered" evidence="6">
    <location>
        <begin position="85"/>
        <end position="107"/>
    </location>
</feature>
<keyword evidence="2" id="KW-0749">Sporulation</keyword>
<proteinExistence type="predicted"/>
<keyword evidence="5" id="KW-0539">Nucleus</keyword>
<feature type="region of interest" description="Disordered" evidence="6">
    <location>
        <begin position="487"/>
        <end position="571"/>
    </location>
</feature>
<dbReference type="InterPro" id="IPR021740">
    <property type="entry name" value="Velvet"/>
</dbReference>
<reference evidence="8 9" key="1">
    <citation type="submission" date="2016-06" db="EMBL/GenBank/DDBJ databases">
        <title>Evolution of pathogenesis and genome organization in the Tremellales.</title>
        <authorList>
            <person name="Cuomo C."/>
            <person name="Litvintseva A."/>
            <person name="Heitman J."/>
            <person name="Chen Y."/>
            <person name="Sun S."/>
            <person name="Springer D."/>
            <person name="Dromer F."/>
            <person name="Young S."/>
            <person name="Zeng Q."/>
            <person name="Chapman S."/>
            <person name="Gujja S."/>
            <person name="Saif S."/>
            <person name="Birren B."/>
        </authorList>
    </citation>
    <scope>NUCLEOTIDE SEQUENCE [LARGE SCALE GENOMIC DNA]</scope>
    <source>
        <strain evidence="8 9">CBS 6039</strain>
    </source>
</reference>
<protein>
    <recommendedName>
        <fullName evidence="7">Velvet domain-containing protein</fullName>
    </recommendedName>
</protein>
<dbReference type="InterPro" id="IPR037525">
    <property type="entry name" value="Velvet_dom"/>
</dbReference>
<comment type="caution">
    <text evidence="8">The sequence shown here is derived from an EMBL/GenBank/DDBJ whole genome shotgun (WGS) entry which is preliminary data.</text>
</comment>
<evidence type="ECO:0000259" key="7">
    <source>
        <dbReference type="PROSITE" id="PS51821"/>
    </source>
</evidence>
<feature type="region of interest" description="Disordered" evidence="6">
    <location>
        <begin position="217"/>
        <end position="291"/>
    </location>
</feature>
<dbReference type="EMBL" id="AWGJ01000006">
    <property type="protein sequence ID" value="ODN78473.1"/>
    <property type="molecule type" value="Genomic_DNA"/>
</dbReference>
<dbReference type="InterPro" id="IPR038491">
    <property type="entry name" value="Velvet_dom_sf"/>
</dbReference>
<sequence length="571" mass="60847">MSSATGGSLKWTGRPLYELVIKQQPERARLCSYKEENDTIDRRPVDPPPVVELKCRGDQKFAEQLLQSTAFFVRAAIVTAETVPLTSDQASTSSQSASPFSSRPLSHPQTHYAPVRLNLGADAATGEVVQTPERLRLLDGRAAALCIFAKLGVRLPGTFRLKFTLFRSTEDGLMDMAHTISEPFEVFSPKLFKGMHESTNLTRHLAAQGVKVKLRTDTTVGRQSVRRRRASAISRTHSPPFSGQPPAVIAPQVHYQPPHPPPLRQPQSNQTHPANRPHPPSITTHHHPHTMTSHAMLPEASSTSFSSGSLRGAGDLVWRNSSEESAYYEPNPSRIVSSGSKRRHVDDGLVRPPIIGMGHASGSHDLFAFSLSRRGSRESSRDSRATHLSNESTPRSASNQSNSHPLSSLSSTAFSPTASTSRSSSSIPTPASSQIPCATHPPPTWFPSARLNVRAGDDGIPILPPPNSHRSPGGFVPASLNEVLGESSSSAGGLGGRPITAGSGQGSGLRFSVDGGSSLANAEGTEESMSEGVHPKRQALGAIVPDASSLKLPPLRPTFSESGPSGTGSGK</sequence>
<evidence type="ECO:0000256" key="2">
    <source>
        <dbReference type="ARBA" id="ARBA00022969"/>
    </source>
</evidence>
<feature type="domain" description="Velvet" evidence="7">
    <location>
        <begin position="13"/>
        <end position="215"/>
    </location>
</feature>
<dbReference type="Proteomes" id="UP000094065">
    <property type="component" value="Unassembled WGS sequence"/>
</dbReference>
<evidence type="ECO:0000313" key="8">
    <source>
        <dbReference type="EMBL" id="ODN78473.1"/>
    </source>
</evidence>
<feature type="region of interest" description="Disordered" evidence="6">
    <location>
        <begin position="324"/>
        <end position="362"/>
    </location>
</feature>
<dbReference type="Pfam" id="PF11754">
    <property type="entry name" value="Velvet"/>
    <property type="match status" value="1"/>
</dbReference>
<evidence type="ECO:0000256" key="5">
    <source>
        <dbReference type="ARBA" id="ARBA00023242"/>
    </source>
</evidence>
<evidence type="ECO:0000256" key="6">
    <source>
        <dbReference type="SAM" id="MobiDB-lite"/>
    </source>
</evidence>
<dbReference type="GO" id="GO:0005634">
    <property type="term" value="C:nucleus"/>
    <property type="evidence" value="ECO:0007669"/>
    <property type="project" value="UniProtKB-SubCell"/>
</dbReference>
<accession>A0A1E3HQ31</accession>
<keyword evidence="9" id="KW-1185">Reference proteome</keyword>
<evidence type="ECO:0000256" key="1">
    <source>
        <dbReference type="ARBA" id="ARBA00004123"/>
    </source>
</evidence>
<feature type="region of interest" description="Disordered" evidence="6">
    <location>
        <begin position="374"/>
        <end position="443"/>
    </location>
</feature>
<gene>
    <name evidence="8" type="ORF">L202_04110</name>
</gene>
<keyword evidence="3" id="KW-0805">Transcription regulation</keyword>
<dbReference type="OrthoDB" id="5599552at2759"/>